<name>A0A4R7FIG2_9MICO</name>
<accession>A0A4R7FIG2</accession>
<dbReference type="RefSeq" id="WP_133767135.1">
    <property type="nucleotide sequence ID" value="NZ_BAAARP010000001.1"/>
</dbReference>
<proteinExistence type="predicted"/>
<dbReference type="Proteomes" id="UP000295344">
    <property type="component" value="Unassembled WGS sequence"/>
</dbReference>
<gene>
    <name evidence="1" type="ORF">CLV52_3011</name>
</gene>
<reference evidence="1 2" key="1">
    <citation type="submission" date="2019-03" db="EMBL/GenBank/DDBJ databases">
        <title>Genomic Encyclopedia of Archaeal and Bacterial Type Strains, Phase II (KMG-II): from individual species to whole genera.</title>
        <authorList>
            <person name="Goeker M."/>
        </authorList>
    </citation>
    <scope>NUCLEOTIDE SEQUENCE [LARGE SCALE GENOMIC DNA]</scope>
    <source>
        <strain evidence="1 2">DSM 24782</strain>
    </source>
</reference>
<evidence type="ECO:0000313" key="1">
    <source>
        <dbReference type="EMBL" id="TDS75901.1"/>
    </source>
</evidence>
<dbReference type="AlphaFoldDB" id="A0A4R7FIG2"/>
<evidence type="ECO:0000313" key="2">
    <source>
        <dbReference type="Proteomes" id="UP000295344"/>
    </source>
</evidence>
<keyword evidence="2" id="KW-1185">Reference proteome</keyword>
<protein>
    <submittedName>
        <fullName evidence="1">Uncharacterized protein</fullName>
    </submittedName>
</protein>
<dbReference type="EMBL" id="SOAM01000003">
    <property type="protein sequence ID" value="TDS75901.1"/>
    <property type="molecule type" value="Genomic_DNA"/>
</dbReference>
<organism evidence="1 2">
    <name type="scientific">Amnibacterium kyonggiense</name>
    <dbReference type="NCBI Taxonomy" id="595671"/>
    <lineage>
        <taxon>Bacteria</taxon>
        <taxon>Bacillati</taxon>
        <taxon>Actinomycetota</taxon>
        <taxon>Actinomycetes</taxon>
        <taxon>Micrococcales</taxon>
        <taxon>Microbacteriaceae</taxon>
        <taxon>Amnibacterium</taxon>
    </lineage>
</organism>
<comment type="caution">
    <text evidence="1">The sequence shown here is derived from an EMBL/GenBank/DDBJ whole genome shotgun (WGS) entry which is preliminary data.</text>
</comment>
<sequence>MDDPVLHAVEADRWLAVHRDRLVGRRTAEAVDLVRQAGLLPHVAAVRGAPPDPGVPDPGRIRLLVGDDDRVRRAKWG</sequence>